<dbReference type="Proteomes" id="UP000198575">
    <property type="component" value="Unassembled WGS sequence"/>
</dbReference>
<dbReference type="GO" id="GO:0043168">
    <property type="term" value="F:anion binding"/>
    <property type="evidence" value="ECO:0007669"/>
    <property type="project" value="UniProtKB-ARBA"/>
</dbReference>
<dbReference type="Gene3D" id="3.30.230.30">
    <property type="entry name" value="Impact, N-terminal domain"/>
    <property type="match status" value="1"/>
</dbReference>
<proteinExistence type="inferred from homology"/>
<dbReference type="SUPFAM" id="SSF54211">
    <property type="entry name" value="Ribosomal protein S5 domain 2-like"/>
    <property type="match status" value="1"/>
</dbReference>
<reference evidence="4 5" key="1">
    <citation type="submission" date="2016-10" db="EMBL/GenBank/DDBJ databases">
        <authorList>
            <person name="de Groot N.N."/>
        </authorList>
    </citation>
    <scope>NUCLEOTIDE SEQUENCE [LARGE SCALE GENOMIC DNA]</scope>
    <source>
        <strain evidence="4 5">CGMCC 1.7659</strain>
    </source>
</reference>
<feature type="domain" description="UPF0029" evidence="3">
    <location>
        <begin position="133"/>
        <end position="188"/>
    </location>
</feature>
<comment type="similarity">
    <text evidence="1">Belongs to the IMPACT family.</text>
</comment>
<dbReference type="GO" id="GO:0005737">
    <property type="term" value="C:cytoplasm"/>
    <property type="evidence" value="ECO:0007669"/>
    <property type="project" value="TreeGrafter"/>
</dbReference>
<feature type="domain" description="Impact N-terminal" evidence="2">
    <location>
        <begin position="16"/>
        <end position="116"/>
    </location>
</feature>
<dbReference type="InterPro" id="IPR036956">
    <property type="entry name" value="Impact_N_sf"/>
</dbReference>
<dbReference type="AlphaFoldDB" id="A0A1I4VWP7"/>
<dbReference type="RefSeq" id="WP_092404870.1">
    <property type="nucleotide sequence ID" value="NZ_FOVF01000003.1"/>
</dbReference>
<dbReference type="PANTHER" id="PTHR16301">
    <property type="entry name" value="IMPACT-RELATED"/>
    <property type="match status" value="1"/>
</dbReference>
<dbReference type="InterPro" id="IPR035647">
    <property type="entry name" value="EFG_III/V"/>
</dbReference>
<dbReference type="SUPFAM" id="SSF54980">
    <property type="entry name" value="EF-G C-terminal domain-like"/>
    <property type="match status" value="1"/>
</dbReference>
<organism evidence="4 5">
    <name type="scientific">Dokdonella immobilis</name>
    <dbReference type="NCBI Taxonomy" id="578942"/>
    <lineage>
        <taxon>Bacteria</taxon>
        <taxon>Pseudomonadati</taxon>
        <taxon>Pseudomonadota</taxon>
        <taxon>Gammaproteobacteria</taxon>
        <taxon>Lysobacterales</taxon>
        <taxon>Rhodanobacteraceae</taxon>
        <taxon>Dokdonella</taxon>
    </lineage>
</organism>
<dbReference type="Pfam" id="PF01205">
    <property type="entry name" value="Impact_N"/>
    <property type="match status" value="1"/>
</dbReference>
<dbReference type="InterPro" id="IPR001498">
    <property type="entry name" value="Impact_N"/>
</dbReference>
<evidence type="ECO:0000313" key="4">
    <source>
        <dbReference type="EMBL" id="SFN05663.1"/>
    </source>
</evidence>
<dbReference type="GO" id="GO:0017111">
    <property type="term" value="F:ribonucleoside triphosphate phosphatase activity"/>
    <property type="evidence" value="ECO:0007669"/>
    <property type="project" value="UniProtKB-ARBA"/>
</dbReference>
<gene>
    <name evidence="4" type="ORF">SAMN05216289_103127</name>
</gene>
<evidence type="ECO:0000259" key="2">
    <source>
        <dbReference type="Pfam" id="PF01205"/>
    </source>
</evidence>
<sequence length="194" mass="21280">MLHTLQGPARLQQEIRRSRFIALASPIGDPEQALAFIAEASDAQATHNCWAYRIGQQYRFSDDGEPGGTAGRPILQAIDGQGFDRVAVLVTRWYGGIKLGAGGLARAYGGSAAECLRLADRVAVVDQVDVQVFCDFAWLEVLRTRLGEYSAIQIAERFDAFGADLRLRLPRECVSALADLVRDLSRGQSRLRSD</sequence>
<dbReference type="GO" id="GO:0032561">
    <property type="term" value="F:guanyl ribonucleotide binding"/>
    <property type="evidence" value="ECO:0007669"/>
    <property type="project" value="UniProtKB-ARBA"/>
</dbReference>
<dbReference type="PANTHER" id="PTHR16301:SF20">
    <property type="entry name" value="IMPACT FAMILY MEMBER YIGZ"/>
    <property type="match status" value="1"/>
</dbReference>
<dbReference type="InterPro" id="IPR023582">
    <property type="entry name" value="Impact"/>
</dbReference>
<evidence type="ECO:0000259" key="3">
    <source>
        <dbReference type="Pfam" id="PF09186"/>
    </source>
</evidence>
<evidence type="ECO:0000256" key="1">
    <source>
        <dbReference type="ARBA" id="ARBA00007665"/>
    </source>
</evidence>
<dbReference type="Gene3D" id="3.30.70.240">
    <property type="match status" value="1"/>
</dbReference>
<dbReference type="InterPro" id="IPR015269">
    <property type="entry name" value="UPF0029_Impact_C"/>
</dbReference>
<name>A0A1I4VWP7_9GAMM</name>
<dbReference type="GO" id="GO:0006446">
    <property type="term" value="P:regulation of translational initiation"/>
    <property type="evidence" value="ECO:0007669"/>
    <property type="project" value="TreeGrafter"/>
</dbReference>
<accession>A0A1I4VWP7</accession>
<dbReference type="OrthoDB" id="9813771at2"/>
<evidence type="ECO:0000313" key="5">
    <source>
        <dbReference type="Proteomes" id="UP000198575"/>
    </source>
</evidence>
<keyword evidence="5" id="KW-1185">Reference proteome</keyword>
<protein>
    <submittedName>
        <fullName evidence="4">Uncharacterized protein, YigZ family</fullName>
    </submittedName>
</protein>
<dbReference type="InterPro" id="IPR020568">
    <property type="entry name" value="Ribosomal_Su5_D2-typ_SF"/>
</dbReference>
<dbReference type="EMBL" id="FOVF01000003">
    <property type="protein sequence ID" value="SFN05663.1"/>
    <property type="molecule type" value="Genomic_DNA"/>
</dbReference>
<dbReference type="Pfam" id="PF09186">
    <property type="entry name" value="DUF1949"/>
    <property type="match status" value="1"/>
</dbReference>
<dbReference type="STRING" id="578942.SAMN05216289_103127"/>